<evidence type="ECO:0000256" key="4">
    <source>
        <dbReference type="ARBA" id="ARBA00023136"/>
    </source>
</evidence>
<evidence type="ECO:0000313" key="7">
    <source>
        <dbReference type="EMBL" id="AKT44079.1"/>
    </source>
</evidence>
<dbReference type="Proteomes" id="UP000067626">
    <property type="component" value="Chromosome"/>
</dbReference>
<feature type="domain" description="C-type lectin" evidence="6">
    <location>
        <begin position="606"/>
        <end position="681"/>
    </location>
</feature>
<feature type="domain" description="C-type lectin" evidence="6">
    <location>
        <begin position="460"/>
        <end position="562"/>
    </location>
</feature>
<dbReference type="InterPro" id="IPR051008">
    <property type="entry name" value="Telomere_Capping_Maintenance"/>
</dbReference>
<dbReference type="Pfam" id="PF00059">
    <property type="entry name" value="Lectin_C"/>
    <property type="match status" value="3"/>
</dbReference>
<evidence type="ECO:0000256" key="5">
    <source>
        <dbReference type="ARBA" id="ARBA00023157"/>
    </source>
</evidence>
<sequence length="751" mass="82059">MVLDALIGRSCEGMGGSAASLRGGFLGALFAVLAGGCLGAPVEVDSEEVGAERDEDILDADGQALAPRDSWAARVARIQQRDLQRNVPLNEWQRIGTHNSHVSTNYRKDGDRQSYYARANQHASIREQLDMGVRTLMLDVYDNDSPTLFGDCTFGWKVCFSHAGEAFSQWSIAIEDEIATWINAPENQNEVLLILLEDYFDNGDDNKQQFFAELLRRFDRDYWPGVNVPGHLTTGDLIFRPVDKQSLFPERWPTTAELAMLGKRIMIAVKDRSRFNLGDGMGGLMSDWFFRPGNQAGADAVQLPGYDANFAPQFRGNACGSARLTNGSGSPTPLPFWFTQFEELKICDHFELCSFPYDASIFTQRIDVRGVVECGFSVAVDHVEADPGRTGKGYDYYSYTMKQAIWSFGEGEPNDAGGNEDCAEMRADGRWNDVPCTGSRRFACKRSGAMCSPASCSSDFWMVTSGAGAWSGGFDACPQGYEFVPPVNGYENKKLRERAGGVPVWLNFTDRQVEGRWQIAPYQSWGAGEPSNAGGGEHCASVLANGTWNDLPCNATRHTACQRSGVDCGPLGCPDDFWVISSTTGTWGASDCPAGYVFRAPRNGWENDKLQQTLDGGPTVWVNLSDAHEEGLWEAVWSGSFSAWNAGEPNNHAGAEHCAEMTGEGTWNDRSCSESLPHACWKVGSVCTSAGCPSDAWRLGGSGPSGTLACPAGHTFGVPRSRVENARLKQVAGGQRVWLNFSDAVVEGRWR</sequence>
<dbReference type="InterPro" id="IPR017946">
    <property type="entry name" value="PLC-like_Pdiesterase_TIM-brl"/>
</dbReference>
<dbReference type="PROSITE" id="PS50007">
    <property type="entry name" value="PIPLC_X_DOMAIN"/>
    <property type="match status" value="1"/>
</dbReference>
<dbReference type="STRING" id="52.CMC5_083170"/>
<dbReference type="Gene3D" id="3.20.20.190">
    <property type="entry name" value="Phosphatidylinositol (PI) phosphodiesterase"/>
    <property type="match status" value="1"/>
</dbReference>
<dbReference type="InterPro" id="IPR001304">
    <property type="entry name" value="C-type_lectin-like"/>
</dbReference>
<reference evidence="7 8" key="1">
    <citation type="submission" date="2015-07" db="EMBL/GenBank/DDBJ databases">
        <title>Genome analysis of myxobacterium Chondromyces crocatus Cm c5 reveals a high potential for natural compound synthesis and the genetic basis for the loss of fruiting body formation.</title>
        <authorList>
            <person name="Zaburannyi N."/>
            <person name="Bunk B."/>
            <person name="Maier J."/>
            <person name="Overmann J."/>
            <person name="Mueller R."/>
        </authorList>
    </citation>
    <scope>NUCLEOTIDE SEQUENCE [LARGE SCALE GENOMIC DNA]</scope>
    <source>
        <strain evidence="7 8">Cm c5</strain>
    </source>
</reference>
<evidence type="ECO:0000256" key="1">
    <source>
        <dbReference type="ARBA" id="ARBA00004370"/>
    </source>
</evidence>
<proteinExistence type="predicted"/>
<keyword evidence="5" id="KW-1015">Disulfide bond</keyword>
<dbReference type="PROSITE" id="PS50041">
    <property type="entry name" value="C_TYPE_LECTIN_2"/>
    <property type="match status" value="3"/>
</dbReference>
<dbReference type="OrthoDB" id="5477625at2"/>
<dbReference type="InterPro" id="IPR016186">
    <property type="entry name" value="C-type_lectin-like/link_sf"/>
</dbReference>
<evidence type="ECO:0000313" key="8">
    <source>
        <dbReference type="Proteomes" id="UP000067626"/>
    </source>
</evidence>
<dbReference type="SUPFAM" id="SSF56436">
    <property type="entry name" value="C-type lectin-like"/>
    <property type="match status" value="3"/>
</dbReference>
<dbReference type="PANTHER" id="PTHR35518">
    <property type="entry name" value="MAINTENANCE OF TELOMOERE CAPPING"/>
    <property type="match status" value="1"/>
</dbReference>
<accession>A0A0K1ETH4</accession>
<name>A0A0K1ETH4_CHOCO</name>
<dbReference type="InterPro" id="IPR018378">
    <property type="entry name" value="C-type_lectin_CS"/>
</dbReference>
<dbReference type="Gene3D" id="3.10.100.10">
    <property type="entry name" value="Mannose-Binding Protein A, subunit A"/>
    <property type="match status" value="3"/>
</dbReference>
<gene>
    <name evidence="7" type="ORF">CMC5_083170</name>
</gene>
<dbReference type="GO" id="GO:0008081">
    <property type="term" value="F:phosphoric diester hydrolase activity"/>
    <property type="evidence" value="ECO:0007669"/>
    <property type="project" value="InterPro"/>
</dbReference>
<dbReference type="GO" id="GO:0006629">
    <property type="term" value="P:lipid metabolic process"/>
    <property type="evidence" value="ECO:0007669"/>
    <property type="project" value="InterPro"/>
</dbReference>
<comment type="subcellular location">
    <subcellularLocation>
        <location evidence="1">Membrane</location>
    </subcellularLocation>
</comment>
<dbReference type="PATRIC" id="fig|52.7.peg.9144"/>
<dbReference type="EMBL" id="CP012159">
    <property type="protein sequence ID" value="AKT44079.1"/>
    <property type="molecule type" value="Genomic_DNA"/>
</dbReference>
<evidence type="ECO:0000256" key="3">
    <source>
        <dbReference type="ARBA" id="ARBA00022989"/>
    </source>
</evidence>
<dbReference type="SUPFAM" id="SSF51695">
    <property type="entry name" value="PLC-like phosphodiesterases"/>
    <property type="match status" value="1"/>
</dbReference>
<evidence type="ECO:0000256" key="2">
    <source>
        <dbReference type="ARBA" id="ARBA00022692"/>
    </source>
</evidence>
<protein>
    <recommendedName>
        <fullName evidence="6">C-type lectin domain-containing protein</fullName>
    </recommendedName>
</protein>
<organism evidence="7 8">
    <name type="scientific">Chondromyces crocatus</name>
    <dbReference type="NCBI Taxonomy" id="52"/>
    <lineage>
        <taxon>Bacteria</taxon>
        <taxon>Pseudomonadati</taxon>
        <taxon>Myxococcota</taxon>
        <taxon>Polyangia</taxon>
        <taxon>Polyangiales</taxon>
        <taxon>Polyangiaceae</taxon>
        <taxon>Chondromyces</taxon>
    </lineage>
</organism>
<keyword evidence="8" id="KW-1185">Reference proteome</keyword>
<keyword evidence="2" id="KW-0812">Transmembrane</keyword>
<evidence type="ECO:0000259" key="6">
    <source>
        <dbReference type="PROSITE" id="PS50041"/>
    </source>
</evidence>
<feature type="domain" description="C-type lectin" evidence="6">
    <location>
        <begin position="406"/>
        <end position="445"/>
    </location>
</feature>
<keyword evidence="4" id="KW-0472">Membrane</keyword>
<dbReference type="PANTHER" id="PTHR35518:SF2">
    <property type="entry name" value="MAINTENANCE OF TELOMERE CAPPING PROTEIN 6"/>
    <property type="match status" value="1"/>
</dbReference>
<dbReference type="AlphaFoldDB" id="A0A0K1ETH4"/>
<keyword evidence="3" id="KW-1133">Transmembrane helix</keyword>
<dbReference type="Pfam" id="PF26178">
    <property type="entry name" value="PI-PLC_cat"/>
    <property type="match status" value="1"/>
</dbReference>
<dbReference type="PROSITE" id="PS00615">
    <property type="entry name" value="C_TYPE_LECTIN_1"/>
    <property type="match status" value="2"/>
</dbReference>
<dbReference type="RefSeq" id="WP_063796443.1">
    <property type="nucleotide sequence ID" value="NZ_CP012159.1"/>
</dbReference>
<dbReference type="GO" id="GO:0016020">
    <property type="term" value="C:membrane"/>
    <property type="evidence" value="ECO:0007669"/>
    <property type="project" value="UniProtKB-SubCell"/>
</dbReference>
<dbReference type="InterPro" id="IPR016187">
    <property type="entry name" value="CTDL_fold"/>
</dbReference>
<dbReference type="KEGG" id="ccro:CMC5_083170"/>